<evidence type="ECO:0000256" key="3">
    <source>
        <dbReference type="ARBA" id="ARBA00022692"/>
    </source>
</evidence>
<dbReference type="FunFam" id="3.80.10.10:FF:000129">
    <property type="entry name" value="Leucine-rich repeat receptor-like kinase"/>
    <property type="match status" value="1"/>
</dbReference>
<evidence type="ECO:0000256" key="7">
    <source>
        <dbReference type="ARBA" id="ARBA00023136"/>
    </source>
</evidence>
<dbReference type="GO" id="GO:0016020">
    <property type="term" value="C:membrane"/>
    <property type="evidence" value="ECO:0007669"/>
    <property type="project" value="UniProtKB-SubCell"/>
</dbReference>
<dbReference type="InterPro" id="IPR001611">
    <property type="entry name" value="Leu-rich_rpt"/>
</dbReference>
<evidence type="ECO:0000256" key="5">
    <source>
        <dbReference type="ARBA" id="ARBA00022737"/>
    </source>
</evidence>
<dbReference type="OrthoDB" id="406235at2759"/>
<keyword evidence="5" id="KW-0677">Repeat</keyword>
<keyword evidence="9" id="KW-0808">Transferase</keyword>
<comment type="subcellular location">
    <subcellularLocation>
        <location evidence="1">Membrane</location>
        <topology evidence="1">Single-pass membrane protein</topology>
    </subcellularLocation>
</comment>
<gene>
    <name evidence="9" type="ORF">PHJA_000869800</name>
</gene>
<dbReference type="Pfam" id="PF08263">
    <property type="entry name" value="LRRNT_2"/>
    <property type="match status" value="1"/>
</dbReference>
<keyword evidence="9" id="KW-0675">Receptor</keyword>
<keyword evidence="9" id="KW-0418">Kinase</keyword>
<name>A0A830BM72_9LAMI</name>
<keyword evidence="7" id="KW-0472">Membrane</keyword>
<dbReference type="Pfam" id="PF00560">
    <property type="entry name" value="LRR_1"/>
    <property type="match status" value="2"/>
</dbReference>
<comment type="caution">
    <text evidence="9">The sequence shown here is derived from an EMBL/GenBank/DDBJ whole genome shotgun (WGS) entry which is preliminary data.</text>
</comment>
<dbReference type="InterPro" id="IPR032675">
    <property type="entry name" value="LRR_dom_sf"/>
</dbReference>
<evidence type="ECO:0000256" key="4">
    <source>
        <dbReference type="ARBA" id="ARBA00022729"/>
    </source>
</evidence>
<feature type="domain" description="Leucine-rich repeat-containing N-terminal plant-type" evidence="8">
    <location>
        <begin position="2"/>
        <end position="35"/>
    </location>
</feature>
<evidence type="ECO:0000256" key="1">
    <source>
        <dbReference type="ARBA" id="ARBA00004167"/>
    </source>
</evidence>
<keyword evidence="2" id="KW-0433">Leucine-rich repeat</keyword>
<accession>A0A830BM72</accession>
<feature type="non-terminal residue" evidence="9">
    <location>
        <position position="121"/>
    </location>
</feature>
<evidence type="ECO:0000313" key="9">
    <source>
        <dbReference type="EMBL" id="GFP87262.1"/>
    </source>
</evidence>
<protein>
    <submittedName>
        <fullName evidence="9">Brassinosteroid insensitive 1-associated receptor kinase 1</fullName>
    </submittedName>
</protein>
<dbReference type="InterPro" id="IPR013210">
    <property type="entry name" value="LRR_N_plant-typ"/>
</dbReference>
<keyword evidence="6" id="KW-1133">Transmembrane helix</keyword>
<keyword evidence="3" id="KW-0812">Transmembrane</keyword>
<evidence type="ECO:0000313" key="10">
    <source>
        <dbReference type="Proteomes" id="UP000653305"/>
    </source>
</evidence>
<dbReference type="SUPFAM" id="SSF52058">
    <property type="entry name" value="L domain-like"/>
    <property type="match status" value="1"/>
</dbReference>
<dbReference type="EMBL" id="BMAC01000141">
    <property type="protein sequence ID" value="GFP87262.1"/>
    <property type="molecule type" value="Genomic_DNA"/>
</dbReference>
<reference evidence="9" key="1">
    <citation type="submission" date="2020-07" db="EMBL/GenBank/DDBJ databases">
        <title>Ethylene signaling mediates host invasion by parasitic plants.</title>
        <authorList>
            <person name="Yoshida S."/>
        </authorList>
    </citation>
    <scope>NUCLEOTIDE SEQUENCE</scope>
    <source>
        <strain evidence="9">Okayama</strain>
    </source>
</reference>
<evidence type="ECO:0000259" key="8">
    <source>
        <dbReference type="Pfam" id="PF08263"/>
    </source>
</evidence>
<organism evidence="9 10">
    <name type="scientific">Phtheirospermum japonicum</name>
    <dbReference type="NCBI Taxonomy" id="374723"/>
    <lineage>
        <taxon>Eukaryota</taxon>
        <taxon>Viridiplantae</taxon>
        <taxon>Streptophyta</taxon>
        <taxon>Embryophyta</taxon>
        <taxon>Tracheophyta</taxon>
        <taxon>Spermatophyta</taxon>
        <taxon>Magnoliopsida</taxon>
        <taxon>eudicotyledons</taxon>
        <taxon>Gunneridae</taxon>
        <taxon>Pentapetalae</taxon>
        <taxon>asterids</taxon>
        <taxon>lamiids</taxon>
        <taxon>Lamiales</taxon>
        <taxon>Orobanchaceae</taxon>
        <taxon>Orobanchaceae incertae sedis</taxon>
        <taxon>Phtheirospermum</taxon>
    </lineage>
</organism>
<keyword evidence="4" id="KW-0732">Signal</keyword>
<evidence type="ECO:0000256" key="2">
    <source>
        <dbReference type="ARBA" id="ARBA00022614"/>
    </source>
</evidence>
<keyword evidence="10" id="KW-1185">Reference proteome</keyword>
<sequence>EALGAFRNGLSDPGQVLENWVTTEVDPCSWYHITCYGNRDQIVHDLGNSNLEGTLVPALANLKRLQYLELYLNKINGSIPIEFGNLAELVSLDLYNNSLTGTIPNELSKLTNLKYLCVRLF</sequence>
<dbReference type="GO" id="GO:0016301">
    <property type="term" value="F:kinase activity"/>
    <property type="evidence" value="ECO:0007669"/>
    <property type="project" value="UniProtKB-KW"/>
</dbReference>
<dbReference type="Gene3D" id="3.80.10.10">
    <property type="entry name" value="Ribonuclease Inhibitor"/>
    <property type="match status" value="1"/>
</dbReference>
<evidence type="ECO:0000256" key="6">
    <source>
        <dbReference type="ARBA" id="ARBA00022989"/>
    </source>
</evidence>
<dbReference type="PANTHER" id="PTHR47988">
    <property type="entry name" value="SOMATIC EMBRYOGENESIS RECEPTOR KINASE 1"/>
    <property type="match status" value="1"/>
</dbReference>
<proteinExistence type="predicted"/>
<dbReference type="AlphaFoldDB" id="A0A830BM72"/>
<dbReference type="Proteomes" id="UP000653305">
    <property type="component" value="Unassembled WGS sequence"/>
</dbReference>